<evidence type="ECO:0000256" key="1">
    <source>
        <dbReference type="SAM" id="MobiDB-lite"/>
    </source>
</evidence>
<comment type="caution">
    <text evidence="2">The sequence shown here is derived from an EMBL/GenBank/DDBJ whole genome shotgun (WGS) entry which is preliminary data.</text>
</comment>
<sequence length="405" mass="48509">MEYDIEHFGFSLFVCECIHHQESLDLIMGSVVLEECFTLRRALKMVTGKMRDVYGGIFDEYFEIELKGSKVLNSKKDFMRFVVTRALDICEVPTFLNFLLVCLFMSRLIRSQHECFMLVHVLAKCLTLIYCLRFVKLFENNGGLIGMRKYCESLKPEDLIDIISNKANHDFENRSIYTPEDVSEIVLMFDDFDYEFEITKIHLDYLYNISNSVIDVAGRYDNLKKLESKPDPSKIEEETENISFVLDDLDIEKTPMAEKVHKKCSYCDEKCLKYVMFQASGRLIPQYHAEYENRQKIERQRKEENERQRKEENERQRKEENERQRKEENERQRKEENARENECQRKEENECQRKEEMNARERRKMNARERRKMNARERRKMNARERMEEGRLPEKGGMPEKGGND</sequence>
<keyword evidence="3" id="KW-1185">Reference proteome</keyword>
<feature type="region of interest" description="Disordered" evidence="1">
    <location>
        <begin position="298"/>
        <end position="405"/>
    </location>
</feature>
<dbReference type="EMBL" id="BPLR01007355">
    <property type="protein sequence ID" value="GIY16259.1"/>
    <property type="molecule type" value="Genomic_DNA"/>
</dbReference>
<evidence type="ECO:0000313" key="2">
    <source>
        <dbReference type="EMBL" id="GIY16259.1"/>
    </source>
</evidence>
<organism evidence="2 3">
    <name type="scientific">Caerostris extrusa</name>
    <name type="common">Bark spider</name>
    <name type="synonym">Caerostris bankana</name>
    <dbReference type="NCBI Taxonomy" id="172846"/>
    <lineage>
        <taxon>Eukaryota</taxon>
        <taxon>Metazoa</taxon>
        <taxon>Ecdysozoa</taxon>
        <taxon>Arthropoda</taxon>
        <taxon>Chelicerata</taxon>
        <taxon>Arachnida</taxon>
        <taxon>Araneae</taxon>
        <taxon>Araneomorphae</taxon>
        <taxon>Entelegynae</taxon>
        <taxon>Araneoidea</taxon>
        <taxon>Araneidae</taxon>
        <taxon>Caerostris</taxon>
    </lineage>
</organism>
<protein>
    <submittedName>
        <fullName evidence="2">Uncharacterized protein</fullName>
    </submittedName>
</protein>
<proteinExistence type="predicted"/>
<dbReference type="AlphaFoldDB" id="A0AAV4R5C4"/>
<gene>
    <name evidence="2" type="ORF">CEXT_814961</name>
</gene>
<evidence type="ECO:0000313" key="3">
    <source>
        <dbReference type="Proteomes" id="UP001054945"/>
    </source>
</evidence>
<dbReference type="Proteomes" id="UP001054945">
    <property type="component" value="Unassembled WGS sequence"/>
</dbReference>
<name>A0AAV4R5C4_CAEEX</name>
<reference evidence="2 3" key="1">
    <citation type="submission" date="2021-06" db="EMBL/GenBank/DDBJ databases">
        <title>Caerostris extrusa draft genome.</title>
        <authorList>
            <person name="Kono N."/>
            <person name="Arakawa K."/>
        </authorList>
    </citation>
    <scope>NUCLEOTIDE SEQUENCE [LARGE SCALE GENOMIC DNA]</scope>
</reference>
<accession>A0AAV4R5C4</accession>